<dbReference type="PROSITE" id="PS50262">
    <property type="entry name" value="G_PROTEIN_RECEP_F1_2"/>
    <property type="match status" value="1"/>
</dbReference>
<sequence length="286" mass="32873">ITFLSTGVVGNILVCVVVYKNHRMHTAMNMFLVNLAVCDIFVCVFNIIFTLIYFQLQYWPFGLVWCKMLPTLQITNISASTGSLVAMTVERYRAICMPMSNPISRTHAKLAIALAWMVGFFVALPEVGAYTLTGEYGCGEQWPIPELQKIYSMFLFIAIYVVPLLMLLPAYIRMILKLWIVQEEVTVASSGISQDPQSIKRRRNVLKMMAIVVLSYGVCLMPYHAAFIWHDYGTGIITPWFWILLCYTQIISWFNSCVNPVIYWFFSEQFSKEFNKILGCNKLKRL</sequence>
<feature type="non-terminal residue" evidence="12">
    <location>
        <position position="1"/>
    </location>
</feature>
<evidence type="ECO:0000256" key="6">
    <source>
        <dbReference type="ARBA" id="ARBA00023136"/>
    </source>
</evidence>
<dbReference type="GO" id="GO:0004930">
    <property type="term" value="F:G protein-coupled receptor activity"/>
    <property type="evidence" value="ECO:0000318"/>
    <property type="project" value="GO_Central"/>
</dbReference>
<dbReference type="PRINTS" id="PR00237">
    <property type="entry name" value="GPCRRHODOPSN"/>
</dbReference>
<feature type="transmembrane region" description="Helical" evidence="10">
    <location>
        <begin position="208"/>
        <end position="229"/>
    </location>
</feature>
<dbReference type="Gene3D" id="1.20.1070.10">
    <property type="entry name" value="Rhodopsin 7-helix transmembrane proteins"/>
    <property type="match status" value="1"/>
</dbReference>
<feature type="transmembrane region" description="Helical" evidence="10">
    <location>
        <begin position="68"/>
        <end position="89"/>
    </location>
</feature>
<evidence type="ECO:0000256" key="1">
    <source>
        <dbReference type="ARBA" id="ARBA00004141"/>
    </source>
</evidence>
<evidence type="ECO:0000256" key="5">
    <source>
        <dbReference type="ARBA" id="ARBA00023040"/>
    </source>
</evidence>
<dbReference type="InterPro" id="IPR000276">
    <property type="entry name" value="GPCR_Rhodpsn"/>
</dbReference>
<dbReference type="Pfam" id="PF00001">
    <property type="entry name" value="7tm_1"/>
    <property type="match status" value="1"/>
</dbReference>
<feature type="transmembrane region" description="Helical" evidence="10">
    <location>
        <begin position="110"/>
        <end position="130"/>
    </location>
</feature>
<dbReference type="Proteomes" id="UP000001593">
    <property type="component" value="Unassembled WGS sequence"/>
</dbReference>
<keyword evidence="8 9" id="KW-0807">Transducer</keyword>
<keyword evidence="4 10" id="KW-1133">Transmembrane helix</keyword>
<dbReference type="AlphaFoldDB" id="A7RSB3"/>
<keyword evidence="5 9" id="KW-0297">G-protein coupled receptor</keyword>
<keyword evidence="7 9" id="KW-0675">Receptor</keyword>
<dbReference type="InParanoid" id="A7RSB3"/>
<keyword evidence="13" id="KW-1185">Reference proteome</keyword>
<feature type="domain" description="G-protein coupled receptors family 1 profile" evidence="11">
    <location>
        <begin position="10"/>
        <end position="263"/>
    </location>
</feature>
<dbReference type="InterPro" id="IPR017452">
    <property type="entry name" value="GPCR_Rhodpsn_7TM"/>
</dbReference>
<evidence type="ECO:0000256" key="3">
    <source>
        <dbReference type="ARBA" id="ARBA00022692"/>
    </source>
</evidence>
<evidence type="ECO:0000256" key="7">
    <source>
        <dbReference type="ARBA" id="ARBA00023170"/>
    </source>
</evidence>
<organism evidence="12 13">
    <name type="scientific">Nematostella vectensis</name>
    <name type="common">Starlet sea anemone</name>
    <dbReference type="NCBI Taxonomy" id="45351"/>
    <lineage>
        <taxon>Eukaryota</taxon>
        <taxon>Metazoa</taxon>
        <taxon>Cnidaria</taxon>
        <taxon>Anthozoa</taxon>
        <taxon>Hexacorallia</taxon>
        <taxon>Actiniaria</taxon>
        <taxon>Edwardsiidae</taxon>
        <taxon>Nematostella</taxon>
    </lineage>
</organism>
<evidence type="ECO:0000259" key="11">
    <source>
        <dbReference type="PROSITE" id="PS50262"/>
    </source>
</evidence>
<reference evidence="12 13" key="1">
    <citation type="journal article" date="2007" name="Science">
        <title>Sea anemone genome reveals ancestral eumetazoan gene repertoire and genomic organization.</title>
        <authorList>
            <person name="Putnam N.H."/>
            <person name="Srivastava M."/>
            <person name="Hellsten U."/>
            <person name="Dirks B."/>
            <person name="Chapman J."/>
            <person name="Salamov A."/>
            <person name="Terry A."/>
            <person name="Shapiro H."/>
            <person name="Lindquist E."/>
            <person name="Kapitonov V.V."/>
            <person name="Jurka J."/>
            <person name="Genikhovich G."/>
            <person name="Grigoriev I.V."/>
            <person name="Lucas S.M."/>
            <person name="Steele R.E."/>
            <person name="Finnerty J.R."/>
            <person name="Technau U."/>
            <person name="Martindale M.Q."/>
            <person name="Rokhsar D.S."/>
        </authorList>
    </citation>
    <scope>NUCLEOTIDE SEQUENCE [LARGE SCALE GENOMIC DNA]</scope>
    <source>
        <strain evidence="13">CH2 X CH6</strain>
    </source>
</reference>
<dbReference type="GO" id="GO:0004983">
    <property type="term" value="F:neuropeptide Y receptor activity"/>
    <property type="evidence" value="ECO:0007669"/>
    <property type="project" value="InterPro"/>
</dbReference>
<feature type="transmembrane region" description="Helical" evidence="10">
    <location>
        <begin position="241"/>
        <end position="266"/>
    </location>
</feature>
<dbReference type="STRING" id="45351.A7RSB3"/>
<dbReference type="SUPFAM" id="SSF81321">
    <property type="entry name" value="Family A G protein-coupled receptor-like"/>
    <property type="match status" value="1"/>
</dbReference>
<evidence type="ECO:0000256" key="2">
    <source>
        <dbReference type="ARBA" id="ARBA00010663"/>
    </source>
</evidence>
<dbReference type="PANTHER" id="PTHR45695">
    <property type="entry name" value="LEUCOKININ RECEPTOR-RELATED"/>
    <property type="match status" value="1"/>
</dbReference>
<dbReference type="PRINTS" id="PR01012">
    <property type="entry name" value="NRPEPTIDEYR"/>
</dbReference>
<dbReference type="InterPro" id="IPR000611">
    <property type="entry name" value="NPY_rcpt"/>
</dbReference>
<dbReference type="PROSITE" id="PS00237">
    <property type="entry name" value="G_PROTEIN_RECEP_F1_1"/>
    <property type="match status" value="1"/>
</dbReference>
<name>A7RSB3_NEMVE</name>
<evidence type="ECO:0000313" key="13">
    <source>
        <dbReference type="Proteomes" id="UP000001593"/>
    </source>
</evidence>
<comment type="similarity">
    <text evidence="2 9">Belongs to the G-protein coupled receptor 1 family.</text>
</comment>
<dbReference type="PhylomeDB" id="A7RSB3"/>
<dbReference type="GO" id="GO:0007186">
    <property type="term" value="P:G protein-coupled receptor signaling pathway"/>
    <property type="evidence" value="ECO:0000318"/>
    <property type="project" value="GO_Central"/>
</dbReference>
<gene>
    <name evidence="12" type="ORF">NEMVEDRAFT_v1g61644</name>
</gene>
<feature type="non-terminal residue" evidence="12">
    <location>
        <position position="286"/>
    </location>
</feature>
<dbReference type="OMA" id="WIVQEEV"/>
<dbReference type="GO" id="GO:0005886">
    <property type="term" value="C:plasma membrane"/>
    <property type="evidence" value="ECO:0000318"/>
    <property type="project" value="GO_Central"/>
</dbReference>
<feature type="transmembrane region" description="Helical" evidence="10">
    <location>
        <begin position="31"/>
        <end position="56"/>
    </location>
</feature>
<evidence type="ECO:0000256" key="8">
    <source>
        <dbReference type="ARBA" id="ARBA00023224"/>
    </source>
</evidence>
<proteinExistence type="inferred from homology"/>
<keyword evidence="3 9" id="KW-0812">Transmembrane</keyword>
<dbReference type="HOGENOM" id="CLU_009579_6_0_1"/>
<evidence type="ECO:0000256" key="4">
    <source>
        <dbReference type="ARBA" id="ARBA00022989"/>
    </source>
</evidence>
<accession>A7RSB3</accession>
<protein>
    <recommendedName>
        <fullName evidence="11">G-protein coupled receptors family 1 profile domain-containing protein</fullName>
    </recommendedName>
</protein>
<dbReference type="eggNOG" id="KOG3656">
    <property type="taxonomic scope" value="Eukaryota"/>
</dbReference>
<evidence type="ECO:0000256" key="9">
    <source>
        <dbReference type="RuleBase" id="RU000688"/>
    </source>
</evidence>
<dbReference type="EMBL" id="DS469534">
    <property type="protein sequence ID" value="EDO45537.1"/>
    <property type="molecule type" value="Genomic_DNA"/>
</dbReference>
<comment type="subcellular location">
    <subcellularLocation>
        <location evidence="1">Membrane</location>
        <topology evidence="1">Multi-pass membrane protein</topology>
    </subcellularLocation>
</comment>
<keyword evidence="6 10" id="KW-0472">Membrane</keyword>
<evidence type="ECO:0000256" key="10">
    <source>
        <dbReference type="SAM" id="Phobius"/>
    </source>
</evidence>
<evidence type="ECO:0000313" key="12">
    <source>
        <dbReference type="EMBL" id="EDO45537.1"/>
    </source>
</evidence>
<dbReference type="PANTHER" id="PTHR45695:SF9">
    <property type="entry name" value="LEUCOKININ RECEPTOR"/>
    <property type="match status" value="1"/>
</dbReference>
<feature type="transmembrane region" description="Helical" evidence="10">
    <location>
        <begin position="150"/>
        <end position="172"/>
    </location>
</feature>